<feature type="region of interest" description="Disordered" evidence="1">
    <location>
        <begin position="133"/>
        <end position="152"/>
    </location>
</feature>
<dbReference type="EMBL" id="SNYI01000002">
    <property type="protein sequence ID" value="TDQ31355.1"/>
    <property type="molecule type" value="Genomic_DNA"/>
</dbReference>
<proteinExistence type="predicted"/>
<evidence type="ECO:0000256" key="1">
    <source>
        <dbReference type="SAM" id="MobiDB-lite"/>
    </source>
</evidence>
<protein>
    <submittedName>
        <fullName evidence="2">Arsenate reductase-like glutaredoxin family protein</fullName>
    </submittedName>
</protein>
<organism evidence="2 3">
    <name type="scientific">Zeaxanthinibacter enoshimensis</name>
    <dbReference type="NCBI Taxonomy" id="392009"/>
    <lineage>
        <taxon>Bacteria</taxon>
        <taxon>Pseudomonadati</taxon>
        <taxon>Bacteroidota</taxon>
        <taxon>Flavobacteriia</taxon>
        <taxon>Flavobacteriales</taxon>
        <taxon>Flavobacteriaceae</taxon>
        <taxon>Zeaxanthinibacter</taxon>
    </lineage>
</organism>
<dbReference type="Gene3D" id="3.40.30.10">
    <property type="entry name" value="Glutaredoxin"/>
    <property type="match status" value="1"/>
</dbReference>
<dbReference type="AlphaFoldDB" id="A0A4R6TP32"/>
<dbReference type="RefSeq" id="WP_166636702.1">
    <property type="nucleotide sequence ID" value="NZ_SNYI01000002.1"/>
</dbReference>
<evidence type="ECO:0000313" key="2">
    <source>
        <dbReference type="EMBL" id="TDQ31355.1"/>
    </source>
</evidence>
<reference evidence="2 3" key="1">
    <citation type="submission" date="2019-03" db="EMBL/GenBank/DDBJ databases">
        <title>Genomic Encyclopedia of Archaeal and Bacterial Type Strains, Phase II (KMG-II): from individual species to whole genera.</title>
        <authorList>
            <person name="Goeker M."/>
        </authorList>
    </citation>
    <scope>NUCLEOTIDE SEQUENCE [LARGE SCALE GENOMIC DNA]</scope>
    <source>
        <strain evidence="2 3">DSM 18435</strain>
    </source>
</reference>
<comment type="caution">
    <text evidence="2">The sequence shown here is derived from an EMBL/GenBank/DDBJ whole genome shotgun (WGS) entry which is preliminary data.</text>
</comment>
<dbReference type="InterPro" id="IPR036249">
    <property type="entry name" value="Thioredoxin-like_sf"/>
</dbReference>
<sequence length="152" mass="16649">MEDDMSVLATDKRQLTLIYNSETSLGKQTVGYVESSGDKIQMVDISKTSLGDTVWVSLAEGLNKPFGELLATDHPDAPEIDGGNFSTDDWLKLIKKNPVLLQQPIAVNGDNYMQVDTPSEILKFFDVDSAGLSKKPLGQQPNTDANDEEPFV</sequence>
<dbReference type="Proteomes" id="UP000295468">
    <property type="component" value="Unassembled WGS sequence"/>
</dbReference>
<gene>
    <name evidence="2" type="ORF">CLV82_2063</name>
</gene>
<dbReference type="SUPFAM" id="SSF52833">
    <property type="entry name" value="Thioredoxin-like"/>
    <property type="match status" value="1"/>
</dbReference>
<accession>A0A4R6TP32</accession>
<evidence type="ECO:0000313" key="3">
    <source>
        <dbReference type="Proteomes" id="UP000295468"/>
    </source>
</evidence>
<keyword evidence="3" id="KW-1185">Reference proteome</keyword>
<name>A0A4R6TP32_9FLAO</name>